<protein>
    <submittedName>
        <fullName evidence="3">Alcohol dehydrogenase zinc-binding domain protein</fullName>
    </submittedName>
</protein>
<proteinExistence type="predicted"/>
<dbReference type="Pfam" id="PF08240">
    <property type="entry name" value="ADH_N"/>
    <property type="match status" value="1"/>
</dbReference>
<dbReference type="SUPFAM" id="SSF51735">
    <property type="entry name" value="NAD(P)-binding Rossmann-fold domains"/>
    <property type="match status" value="1"/>
</dbReference>
<sequence>MMKAVVVTKHGGPDNMELQELPTPSPGPGEVCIRVSRAGINFADILSRMGLYPGSPKPPFTPGMEVSGTVDEVGPDVEGFELGDRVVGSGTKGGYATHAIAKTNGVFKIPDEISFDTAAAFPAVYLTSYLMIIHPGALQKGESILIHGAAGGVGLASIELAKIAGAKTIYGTCSPSKHEFIQERGVLPVDRDNFLAGIMEWTDGNGVELVLDPIGGEHLMQSYRCLGSGGRVCSFGISDMAPGKKKSQWKRFKSWMTFPKFDPLKMMASNRGVFGIHLGRWRNWERLDKARKDLMKWIDEGKINPHVDKVFPSEKAAEAHHYIQDRKNIGKVLLSFD</sequence>
<dbReference type="GO" id="GO:0030554">
    <property type="term" value="F:adenyl nucleotide binding"/>
    <property type="evidence" value="ECO:0007669"/>
    <property type="project" value="UniProtKB-ARBA"/>
</dbReference>
<feature type="domain" description="Enoyl reductase (ER)" evidence="2">
    <location>
        <begin position="11"/>
        <end position="334"/>
    </location>
</feature>
<dbReference type="Pfam" id="PF13602">
    <property type="entry name" value="ADH_zinc_N_2"/>
    <property type="match status" value="1"/>
</dbReference>
<dbReference type="PANTHER" id="PTHR44054">
    <property type="entry name" value="SYNAPTIC VESICLE MEMBRANE PROTEIN VAT-1 HOMOLOG-LIKE"/>
    <property type="match status" value="1"/>
</dbReference>
<dbReference type="InterPro" id="IPR020843">
    <property type="entry name" value="ER"/>
</dbReference>
<dbReference type="GO" id="GO:0044281">
    <property type="term" value="P:small molecule metabolic process"/>
    <property type="evidence" value="ECO:0007669"/>
    <property type="project" value="UniProtKB-ARBA"/>
</dbReference>
<evidence type="ECO:0000256" key="1">
    <source>
        <dbReference type="ARBA" id="ARBA00023002"/>
    </source>
</evidence>
<organism evidence="3">
    <name type="scientific">uncultured marine group II/III euryarchaeote SAT1000_18_E10</name>
    <dbReference type="NCBI Taxonomy" id="1456565"/>
    <lineage>
        <taxon>Archaea</taxon>
        <taxon>Methanobacteriati</taxon>
        <taxon>Methanobacteriota</taxon>
        <taxon>environmental samples</taxon>
    </lineage>
</organism>
<dbReference type="InterPro" id="IPR011032">
    <property type="entry name" value="GroES-like_sf"/>
</dbReference>
<evidence type="ECO:0000259" key="2">
    <source>
        <dbReference type="SMART" id="SM00829"/>
    </source>
</evidence>
<dbReference type="PANTHER" id="PTHR44054:SF1">
    <property type="entry name" value="SYNAPTIC VESICLE MEMBRANE PROTEIN VAT-1 HOMOLOG"/>
    <property type="match status" value="1"/>
</dbReference>
<reference evidence="3" key="1">
    <citation type="journal article" date="2014" name="Genome Biol. Evol.">
        <title>Pangenome evidence for extensive interdomain horizontal transfer affecting lineage core and shell genes in uncultured planktonic thaumarchaeota and euryarchaeota.</title>
        <authorList>
            <person name="Deschamps P."/>
            <person name="Zivanovic Y."/>
            <person name="Moreira D."/>
            <person name="Rodriguez-Valera F."/>
            <person name="Lopez-Garcia P."/>
        </authorList>
    </citation>
    <scope>NUCLEOTIDE SEQUENCE</scope>
</reference>
<keyword evidence="1" id="KW-0560">Oxidoreductase</keyword>
<dbReference type="InterPro" id="IPR036291">
    <property type="entry name" value="NAD(P)-bd_dom_sf"/>
</dbReference>
<evidence type="ECO:0000313" key="3">
    <source>
        <dbReference type="EMBL" id="AIF23813.1"/>
    </source>
</evidence>
<dbReference type="SMART" id="SM00829">
    <property type="entry name" value="PKS_ER"/>
    <property type="match status" value="1"/>
</dbReference>
<dbReference type="Gene3D" id="3.40.50.720">
    <property type="entry name" value="NAD(P)-binding Rossmann-like Domain"/>
    <property type="match status" value="1"/>
</dbReference>
<dbReference type="Gene3D" id="3.90.180.10">
    <property type="entry name" value="Medium-chain alcohol dehydrogenases, catalytic domain"/>
    <property type="match status" value="1"/>
</dbReference>
<dbReference type="SUPFAM" id="SSF50129">
    <property type="entry name" value="GroES-like"/>
    <property type="match status" value="1"/>
</dbReference>
<accession>A0A075ICE6</accession>
<dbReference type="EMBL" id="KF901241">
    <property type="protein sequence ID" value="AIF23813.1"/>
    <property type="molecule type" value="Genomic_DNA"/>
</dbReference>
<name>A0A075ICE6_9EURY</name>
<dbReference type="InterPro" id="IPR013154">
    <property type="entry name" value="ADH-like_N"/>
</dbReference>
<dbReference type="GO" id="GO:0043168">
    <property type="term" value="F:anion binding"/>
    <property type="evidence" value="ECO:0007669"/>
    <property type="project" value="UniProtKB-ARBA"/>
</dbReference>
<dbReference type="AlphaFoldDB" id="A0A075ICE6"/>
<dbReference type="GO" id="GO:0016616">
    <property type="term" value="F:oxidoreductase activity, acting on the CH-OH group of donors, NAD or NADP as acceptor"/>
    <property type="evidence" value="ECO:0007669"/>
    <property type="project" value="UniProtKB-ARBA"/>
</dbReference>
<dbReference type="InterPro" id="IPR052100">
    <property type="entry name" value="SV-ATPase_mito-regulator"/>
</dbReference>